<keyword evidence="1" id="KW-0963">Cytoplasm</keyword>
<name>A0ABW3LYT1_9GAMM</name>
<keyword evidence="2" id="KW-0698">rRNA processing</keyword>
<evidence type="ECO:0000259" key="6">
    <source>
        <dbReference type="Pfam" id="PF05175"/>
    </source>
</evidence>
<evidence type="ECO:0000256" key="5">
    <source>
        <dbReference type="ARBA" id="ARBA00022691"/>
    </source>
</evidence>
<dbReference type="Gene3D" id="3.40.50.150">
    <property type="entry name" value="Vaccinia Virus protein VP39"/>
    <property type="match status" value="2"/>
</dbReference>
<dbReference type="EC" id="2.1.1.172" evidence="7"/>
<dbReference type="InterPro" id="IPR007848">
    <property type="entry name" value="Small_mtfrase_dom"/>
</dbReference>
<dbReference type="PANTHER" id="PTHR47816">
    <property type="entry name" value="RIBOSOMAL RNA SMALL SUBUNIT METHYLTRANSFERASE C"/>
    <property type="match status" value="1"/>
</dbReference>
<dbReference type="Pfam" id="PF05175">
    <property type="entry name" value="MTS"/>
    <property type="match status" value="1"/>
</dbReference>
<keyword evidence="3 7" id="KW-0489">Methyltransferase</keyword>
<keyword evidence="4 7" id="KW-0808">Transferase</keyword>
<dbReference type="EC" id="2.1.1.174" evidence="7"/>
<dbReference type="CDD" id="cd02440">
    <property type="entry name" value="AdoMet_MTases"/>
    <property type="match status" value="1"/>
</dbReference>
<evidence type="ECO:0000256" key="1">
    <source>
        <dbReference type="ARBA" id="ARBA00022490"/>
    </source>
</evidence>
<dbReference type="PROSITE" id="PS00092">
    <property type="entry name" value="N6_MTASE"/>
    <property type="match status" value="1"/>
</dbReference>
<dbReference type="SUPFAM" id="SSF53335">
    <property type="entry name" value="S-adenosyl-L-methionine-dependent methyltransferases"/>
    <property type="match status" value="1"/>
</dbReference>
<dbReference type="InterPro" id="IPR046977">
    <property type="entry name" value="RsmC/RlmG"/>
</dbReference>
<reference evidence="8" key="1">
    <citation type="journal article" date="2019" name="Int. J. Syst. Evol. Microbiol.">
        <title>The Global Catalogue of Microorganisms (GCM) 10K type strain sequencing project: providing services to taxonomists for standard genome sequencing and annotation.</title>
        <authorList>
            <consortium name="The Broad Institute Genomics Platform"/>
            <consortium name="The Broad Institute Genome Sequencing Center for Infectious Disease"/>
            <person name="Wu L."/>
            <person name="Ma J."/>
        </authorList>
    </citation>
    <scope>NUCLEOTIDE SEQUENCE [LARGE SCALE GENOMIC DNA]</scope>
    <source>
        <strain evidence="8">CCUG 55854</strain>
    </source>
</reference>
<dbReference type="EMBL" id="JBHTKN010000010">
    <property type="protein sequence ID" value="MFD1043418.1"/>
    <property type="molecule type" value="Genomic_DNA"/>
</dbReference>
<dbReference type="InterPro" id="IPR002052">
    <property type="entry name" value="DNA_methylase_N6_adenine_CS"/>
</dbReference>
<evidence type="ECO:0000256" key="3">
    <source>
        <dbReference type="ARBA" id="ARBA00022603"/>
    </source>
</evidence>
<gene>
    <name evidence="7" type="ORF">ACFQ2N_13785</name>
</gene>
<evidence type="ECO:0000256" key="2">
    <source>
        <dbReference type="ARBA" id="ARBA00022552"/>
    </source>
</evidence>
<dbReference type="Proteomes" id="UP001597033">
    <property type="component" value="Unassembled WGS sequence"/>
</dbReference>
<dbReference type="RefSeq" id="WP_162376950.1">
    <property type="nucleotide sequence ID" value="NZ_JBHTKN010000010.1"/>
</dbReference>
<protein>
    <submittedName>
        <fullName evidence="7">Class I SAM-dependent methyltransferase</fullName>
        <ecNumber evidence="7">2.1.1.172</ecNumber>
        <ecNumber evidence="7">2.1.1.174</ecNumber>
    </submittedName>
</protein>
<evidence type="ECO:0000313" key="8">
    <source>
        <dbReference type="Proteomes" id="UP001597033"/>
    </source>
</evidence>
<dbReference type="InterPro" id="IPR029063">
    <property type="entry name" value="SAM-dependent_MTases_sf"/>
</dbReference>
<evidence type="ECO:0000313" key="7">
    <source>
        <dbReference type="EMBL" id="MFD1043418.1"/>
    </source>
</evidence>
<comment type="caution">
    <text evidence="7">The sequence shown here is derived from an EMBL/GenBank/DDBJ whole genome shotgun (WGS) entry which is preliminary data.</text>
</comment>
<keyword evidence="5" id="KW-0949">S-adenosyl-L-methionine</keyword>
<dbReference type="PANTHER" id="PTHR47816:SF4">
    <property type="entry name" value="RIBOSOMAL RNA SMALL SUBUNIT METHYLTRANSFERASE C"/>
    <property type="match status" value="1"/>
</dbReference>
<accession>A0ABW3LYT1</accession>
<dbReference type="GO" id="GO:0052916">
    <property type="term" value="F:23S rRNA (guanine(1835)-N(2))-methyltransferase activity"/>
    <property type="evidence" value="ECO:0007669"/>
    <property type="project" value="UniProtKB-EC"/>
</dbReference>
<dbReference type="GO" id="GO:0052914">
    <property type="term" value="F:16S rRNA (guanine(1207)-N(2))-methyltransferase activity"/>
    <property type="evidence" value="ECO:0007669"/>
    <property type="project" value="UniProtKB-EC"/>
</dbReference>
<evidence type="ECO:0000256" key="4">
    <source>
        <dbReference type="ARBA" id="ARBA00022679"/>
    </source>
</evidence>
<organism evidence="7 8">
    <name type="scientific">Pseudoxanthomonas kaohsiungensis</name>
    <dbReference type="NCBI Taxonomy" id="283923"/>
    <lineage>
        <taxon>Bacteria</taxon>
        <taxon>Pseudomonadati</taxon>
        <taxon>Pseudomonadota</taxon>
        <taxon>Gammaproteobacteria</taxon>
        <taxon>Lysobacterales</taxon>
        <taxon>Lysobacteraceae</taxon>
        <taxon>Pseudoxanthomonas</taxon>
    </lineage>
</organism>
<feature type="domain" description="Methyltransferase small" evidence="6">
    <location>
        <begin position="186"/>
        <end position="355"/>
    </location>
</feature>
<keyword evidence="8" id="KW-1185">Reference proteome</keyword>
<sequence length="383" mass="41002">MADNGLPDAVPARLNLHDDPLKALLLPFDGGPLAWPAQGDIAFLRARDGWPLRQHPLDRLRCEQGFKPLADGLGQAGLDVRPELDCAAEASLVLVLPPRQRDEAQALLARAVAMAAPGARVVAAVANDEGARSREKDLQQLAGLDGTLTKFHCRVFWTPPLSGARDPALAARWRQADAPRPILGGRFQSRPGVFAWDRIDPASALLAAHLPTDLSGRGADLGAGWGYLAAEVLDRCAGVSALDLYEAEARALELARANLAARAGRAALAFHWHDVTTGLPQDGYDFIVSNPPFHAHDRGDRPELGQRFIEVAAQSLRPGGRLLLVANRHLPYEATVAGAFASRRVLAEGGGFKVIEAVKAQATQAHAATGQARSGQAMKERRR</sequence>
<proteinExistence type="predicted"/>